<organism evidence="1 2">
    <name type="scientific">Paramecium primaurelia</name>
    <dbReference type="NCBI Taxonomy" id="5886"/>
    <lineage>
        <taxon>Eukaryota</taxon>
        <taxon>Sar</taxon>
        <taxon>Alveolata</taxon>
        <taxon>Ciliophora</taxon>
        <taxon>Intramacronucleata</taxon>
        <taxon>Oligohymenophorea</taxon>
        <taxon>Peniculida</taxon>
        <taxon>Parameciidae</taxon>
        <taxon>Paramecium</taxon>
    </lineage>
</organism>
<accession>A0A8S1JVD8</accession>
<dbReference type="Proteomes" id="UP000688137">
    <property type="component" value="Unassembled WGS sequence"/>
</dbReference>
<protein>
    <submittedName>
        <fullName evidence="1">Uncharacterized protein</fullName>
    </submittedName>
</protein>
<keyword evidence="2" id="KW-1185">Reference proteome</keyword>
<name>A0A8S1JVD8_PARPR</name>
<sequence length="729" mass="85310">MSEELKDTFDGYLMFDFSNFHGLMAQTFDNEEIDIPRVEKQPKRKAYNIPGPYLDSPPIEFERSGDCSEGILFNGQLGEDDIPEVNLDEDCLSNFNYSTSGFNLLANLDFEPDEDAYDNAINATSEPNSLHHRNSKISRTKKISIFSPTLQFDDNVDQKIQMITLQNMELLKKEDHYDIDDFYKFLTSLDFLNVSNQKHNDDLMKVDQLFHLVQIRQFFDKMVVILFQKTDQSHSISYTSKLDSFKEKMDHFINLVQYMVDDGTYRQKSLRDQHVFKKDYTLTMSVAFFKGLEIISLYKSLLMQKNMQDRLKRYTTAKKNLHSYWRLWGLIKEFEISFVQKNIQKSPNLTNSTLGNQKESVELAILDPHAKIQIARNKDNNNKISLQGFDKYLNKPSLKNTNYCFAGKWNQKKLQTKQLNRLIGLLNYDISLLHKLIFSFQMAFTFGTASYFLNKSSNIEIDFNCYCEKHELQSMVTECTKFFVRKANIQPQIAFQEFVQCYIKGETVLLRPYQQICNSKMNRLVFYASKTQNNQIFESFEDKSGFDYFQLTKLLCSDFPRDIVVSSLSLYANLDEELLFKKTFTLLQFCKALLFELLFENILQELNTKLNNNGIIDSILPILKKYYPNNDEQLYLPNPAAIFECLMKFSNEKNKACLHPILPFTVDMFSTQYLNGGIVEFSSLKQQLFKNTKVDVQLTKLINLIENSNQRIQDCSRLDEDENKKKKQK</sequence>
<comment type="caution">
    <text evidence="1">The sequence shown here is derived from an EMBL/GenBank/DDBJ whole genome shotgun (WGS) entry which is preliminary data.</text>
</comment>
<proteinExistence type="predicted"/>
<evidence type="ECO:0000313" key="2">
    <source>
        <dbReference type="Proteomes" id="UP000688137"/>
    </source>
</evidence>
<evidence type="ECO:0000313" key="1">
    <source>
        <dbReference type="EMBL" id="CAD8044430.1"/>
    </source>
</evidence>
<dbReference type="EMBL" id="CAJJDM010000003">
    <property type="protein sequence ID" value="CAD8044430.1"/>
    <property type="molecule type" value="Genomic_DNA"/>
</dbReference>
<dbReference type="AlphaFoldDB" id="A0A8S1JVD8"/>
<gene>
    <name evidence="1" type="ORF">PPRIM_AZ9-3.1.T0060514</name>
</gene>
<reference evidence="1" key="1">
    <citation type="submission" date="2021-01" db="EMBL/GenBank/DDBJ databases">
        <authorList>
            <consortium name="Genoscope - CEA"/>
            <person name="William W."/>
        </authorList>
    </citation>
    <scope>NUCLEOTIDE SEQUENCE</scope>
</reference>